<name>A0A2K2F9L5_9CLOT</name>
<organism evidence="1 2">
    <name type="scientific">Clostridium thermosuccinogenes</name>
    <dbReference type="NCBI Taxonomy" id="84032"/>
    <lineage>
        <taxon>Bacteria</taxon>
        <taxon>Bacillati</taxon>
        <taxon>Bacillota</taxon>
        <taxon>Clostridia</taxon>
        <taxon>Eubacteriales</taxon>
        <taxon>Clostridiaceae</taxon>
        <taxon>Clostridium</taxon>
    </lineage>
</organism>
<keyword evidence="2" id="KW-1185">Reference proteome</keyword>
<accession>A0A2K2F9L5</accession>
<protein>
    <submittedName>
        <fullName evidence="1">Uncharacterized protein</fullName>
    </submittedName>
</protein>
<gene>
    <name evidence="1" type="ORF">CDQ84_15235</name>
</gene>
<evidence type="ECO:0000313" key="1">
    <source>
        <dbReference type="EMBL" id="PNT96435.1"/>
    </source>
</evidence>
<evidence type="ECO:0000313" key="2">
    <source>
        <dbReference type="Proteomes" id="UP000236151"/>
    </source>
</evidence>
<reference evidence="2" key="1">
    <citation type="submission" date="2017-06" db="EMBL/GenBank/DDBJ databases">
        <title>Investigating the central metabolism of Clostridium thermosuccinogenes.</title>
        <authorList>
            <person name="Koendjbiharie J.G."/>
            <person name="Van Kranenburg R."/>
            <person name="Vriesendorp B."/>
        </authorList>
    </citation>
    <scope>NUCLEOTIDE SEQUENCE [LARGE SCALE GENOMIC DNA]</scope>
    <source>
        <strain evidence="2">DSM 5806</strain>
    </source>
</reference>
<sequence>MTNSFRDNFIKSPLIAFYYNRQPDSSCFLALITDGAKNAAETVKGQKDCLYRGFAQCSII</sequence>
<dbReference type="KEGG" id="cthd:CDO33_14280"/>
<dbReference type="EMBL" id="NIOJ01000049">
    <property type="protein sequence ID" value="PNT96435.1"/>
    <property type="molecule type" value="Genomic_DNA"/>
</dbReference>
<dbReference type="Proteomes" id="UP000236151">
    <property type="component" value="Unassembled WGS sequence"/>
</dbReference>
<dbReference type="AlphaFoldDB" id="A0A2K2F9L5"/>
<proteinExistence type="predicted"/>
<comment type="caution">
    <text evidence="1">The sequence shown here is derived from an EMBL/GenBank/DDBJ whole genome shotgun (WGS) entry which is preliminary data.</text>
</comment>